<dbReference type="GO" id="GO:0009401">
    <property type="term" value="P:phosphoenolpyruvate-dependent sugar phosphotransferase system"/>
    <property type="evidence" value="ECO:0007669"/>
    <property type="project" value="UniProtKB-KW"/>
</dbReference>
<evidence type="ECO:0000256" key="3">
    <source>
        <dbReference type="ARBA" id="ARBA00022490"/>
    </source>
</evidence>
<evidence type="ECO:0000313" key="9">
    <source>
        <dbReference type="Proteomes" id="UP000682928"/>
    </source>
</evidence>
<dbReference type="PROSITE" id="PS00372">
    <property type="entry name" value="PTS_EIIA_TYPE_2_HIS"/>
    <property type="match status" value="1"/>
</dbReference>
<dbReference type="InterPro" id="IPR002178">
    <property type="entry name" value="PTS_EIIA_type-2_dom"/>
</dbReference>
<evidence type="ECO:0000256" key="5">
    <source>
        <dbReference type="ARBA" id="ARBA00022683"/>
    </source>
</evidence>
<dbReference type="PANTHER" id="PTHR36203">
    <property type="entry name" value="ASCORBATE-SPECIFIC PTS SYSTEM EIIA COMPONENT"/>
    <property type="match status" value="1"/>
</dbReference>
<feature type="domain" description="PTS EIIA type-2" evidence="7">
    <location>
        <begin position="5"/>
        <end position="147"/>
    </location>
</feature>
<keyword evidence="6" id="KW-0418">Kinase</keyword>
<dbReference type="Gene3D" id="3.40.930.10">
    <property type="entry name" value="Mannitol-specific EII, Chain A"/>
    <property type="match status" value="1"/>
</dbReference>
<protein>
    <submittedName>
        <fullName evidence="8">Mannitol-specific cryptic phosphotransferase enzyme IIA component</fullName>
    </submittedName>
</protein>
<gene>
    <name evidence="8" type="primary">cmtB</name>
    <name evidence="8" type="ORF">ENKO_36270</name>
</gene>
<evidence type="ECO:0000256" key="4">
    <source>
        <dbReference type="ARBA" id="ARBA00022679"/>
    </source>
</evidence>
<dbReference type="NCBIfam" id="NF007358">
    <property type="entry name" value="PRK09854.1"/>
    <property type="match status" value="1"/>
</dbReference>
<evidence type="ECO:0000313" key="8">
    <source>
        <dbReference type="EMBL" id="BCU57033.1"/>
    </source>
</evidence>
<dbReference type="PANTHER" id="PTHR36203:SF4">
    <property type="entry name" value="MANNITOL-SPECIFIC CRYPTIC PHOSPHOTRANSFERASE ENZYME IIA COMPONENT"/>
    <property type="match status" value="1"/>
</dbReference>
<evidence type="ECO:0000256" key="6">
    <source>
        <dbReference type="ARBA" id="ARBA00022777"/>
    </source>
</evidence>
<name>A0AA86IUT9_9ENTR</name>
<keyword evidence="3" id="KW-0963">Cytoplasm</keyword>
<dbReference type="Pfam" id="PF00359">
    <property type="entry name" value="PTS_EIIA_2"/>
    <property type="match status" value="1"/>
</dbReference>
<evidence type="ECO:0000256" key="1">
    <source>
        <dbReference type="ARBA" id="ARBA00004496"/>
    </source>
</evidence>
<dbReference type="InterPro" id="IPR016152">
    <property type="entry name" value="PTrfase/Anion_transptr"/>
</dbReference>
<keyword evidence="2" id="KW-0813">Transport</keyword>
<sequence length="147" mass="16125">MRLKDYFPEGAVKINESASNWQHAIDLSMAALLALGYIRDDYIKSIKEATLNNGPYYMLAPGIAMPHARPECGALKTGLSLTLLRQPVVFDVNNDPVKILIGLAAFDSSSHINAIQALSELLCDESNIQKLLNAQSEKQIKDILSLV</sequence>
<proteinExistence type="predicted"/>
<reference evidence="8" key="1">
    <citation type="submission" date="2021-04" db="EMBL/GenBank/DDBJ databases">
        <title>Difference and commonality of drug resistance evolution in various bacteria. and drug sensitivity profiles.</title>
        <authorList>
            <person name="Maeda T."/>
            <person name="Shibai A."/>
            <person name="Kawada K."/>
            <person name="Kotani H."/>
            <person name="Tarusawa Y."/>
            <person name="Tanabe K."/>
            <person name="Furusawa C."/>
        </authorList>
    </citation>
    <scope>NUCLEOTIDE SEQUENCE</scope>
    <source>
        <strain evidence="8">JCM 8580</strain>
    </source>
</reference>
<dbReference type="InterPro" id="IPR051351">
    <property type="entry name" value="Ascorbate-PTS_EIIA_comp"/>
</dbReference>
<dbReference type="RefSeq" id="WP_088220777.1">
    <property type="nucleotide sequence ID" value="NZ_AP024590.1"/>
</dbReference>
<dbReference type="PROSITE" id="PS51094">
    <property type="entry name" value="PTS_EIIA_TYPE_2"/>
    <property type="match status" value="1"/>
</dbReference>
<keyword evidence="5" id="KW-0598">Phosphotransferase system</keyword>
<dbReference type="GO" id="GO:0005737">
    <property type="term" value="C:cytoplasm"/>
    <property type="evidence" value="ECO:0007669"/>
    <property type="project" value="UniProtKB-SubCell"/>
</dbReference>
<keyword evidence="4" id="KW-0808">Transferase</keyword>
<dbReference type="EMBL" id="AP024590">
    <property type="protein sequence ID" value="BCU57033.1"/>
    <property type="molecule type" value="Genomic_DNA"/>
</dbReference>
<dbReference type="GO" id="GO:0016301">
    <property type="term" value="F:kinase activity"/>
    <property type="evidence" value="ECO:0007669"/>
    <property type="project" value="UniProtKB-KW"/>
</dbReference>
<dbReference type="Proteomes" id="UP000682928">
    <property type="component" value="Chromosome"/>
</dbReference>
<dbReference type="CDD" id="cd00211">
    <property type="entry name" value="PTS_IIA_fru"/>
    <property type="match status" value="1"/>
</dbReference>
<accession>A0AA86IUT9</accession>
<dbReference type="AlphaFoldDB" id="A0AA86IUT9"/>
<evidence type="ECO:0000259" key="7">
    <source>
        <dbReference type="PROSITE" id="PS51094"/>
    </source>
</evidence>
<organism evidence="8 9">
    <name type="scientific">Enterobacter kobei</name>
    <dbReference type="NCBI Taxonomy" id="208224"/>
    <lineage>
        <taxon>Bacteria</taxon>
        <taxon>Pseudomonadati</taxon>
        <taxon>Pseudomonadota</taxon>
        <taxon>Gammaproteobacteria</taxon>
        <taxon>Enterobacterales</taxon>
        <taxon>Enterobacteriaceae</taxon>
        <taxon>Enterobacter</taxon>
        <taxon>Enterobacter cloacae complex</taxon>
    </lineage>
</organism>
<dbReference type="SUPFAM" id="SSF55804">
    <property type="entry name" value="Phoshotransferase/anion transport protein"/>
    <property type="match status" value="1"/>
</dbReference>
<evidence type="ECO:0000256" key="2">
    <source>
        <dbReference type="ARBA" id="ARBA00022448"/>
    </source>
</evidence>
<comment type="subcellular location">
    <subcellularLocation>
        <location evidence="1">Cytoplasm</location>
    </subcellularLocation>
</comment>